<evidence type="ECO:0000313" key="10">
    <source>
        <dbReference type="Proteomes" id="UP001634007"/>
    </source>
</evidence>
<evidence type="ECO:0000256" key="4">
    <source>
        <dbReference type="ARBA" id="ARBA00022723"/>
    </source>
</evidence>
<dbReference type="GO" id="GO:0070483">
    <property type="term" value="P:detection of hypoxia"/>
    <property type="evidence" value="ECO:0007669"/>
    <property type="project" value="UniProtKB-ARBA"/>
</dbReference>
<gene>
    <name evidence="9" type="ORF">ACJRO7_005055</name>
</gene>
<dbReference type="PANTHER" id="PTHR22966:SF1">
    <property type="entry name" value="PLANT CYSTEINE OXIDASE 1"/>
    <property type="match status" value="1"/>
</dbReference>
<dbReference type="InterPro" id="IPR012864">
    <property type="entry name" value="PCO/ADO"/>
</dbReference>
<evidence type="ECO:0000256" key="1">
    <source>
        <dbReference type="ARBA" id="ARBA00001954"/>
    </source>
</evidence>
<comment type="cofactor">
    <cofactor evidence="1">
        <name>Fe(2+)</name>
        <dbReference type="ChEBI" id="CHEBI:29033"/>
    </cofactor>
</comment>
<evidence type="ECO:0000256" key="6">
    <source>
        <dbReference type="ARBA" id="ARBA00023004"/>
    </source>
</evidence>
<dbReference type="AlphaFoldDB" id="A0ABD3IYX5"/>
<evidence type="ECO:0000256" key="7">
    <source>
        <dbReference type="ARBA" id="ARBA00024284"/>
    </source>
</evidence>
<feature type="compositionally biased region" description="Low complexity" evidence="8">
    <location>
        <begin position="210"/>
        <end position="219"/>
    </location>
</feature>
<dbReference type="SUPFAM" id="SSF51182">
    <property type="entry name" value="RmlC-like cupins"/>
    <property type="match status" value="1"/>
</dbReference>
<evidence type="ECO:0000256" key="8">
    <source>
        <dbReference type="SAM" id="MobiDB-lite"/>
    </source>
</evidence>
<organism evidence="9 10">
    <name type="scientific">Eucalyptus globulus</name>
    <name type="common">Tasmanian blue gum</name>
    <dbReference type="NCBI Taxonomy" id="34317"/>
    <lineage>
        <taxon>Eukaryota</taxon>
        <taxon>Viridiplantae</taxon>
        <taxon>Streptophyta</taxon>
        <taxon>Embryophyta</taxon>
        <taxon>Tracheophyta</taxon>
        <taxon>Spermatophyta</taxon>
        <taxon>Magnoliopsida</taxon>
        <taxon>eudicotyledons</taxon>
        <taxon>Gunneridae</taxon>
        <taxon>Pentapetalae</taxon>
        <taxon>rosids</taxon>
        <taxon>malvids</taxon>
        <taxon>Myrtales</taxon>
        <taxon>Myrtaceae</taxon>
        <taxon>Myrtoideae</taxon>
        <taxon>Eucalypteae</taxon>
        <taxon>Eucalyptus</taxon>
    </lineage>
</organism>
<accession>A0ABD3IYX5</accession>
<keyword evidence="6" id="KW-0408">Iron</keyword>
<comment type="catalytic activity">
    <reaction evidence="7">
        <text>L-cysteine + O2 = 3-sulfino-L-alanine + H(+)</text>
        <dbReference type="Rhea" id="RHEA:20441"/>
        <dbReference type="ChEBI" id="CHEBI:15378"/>
        <dbReference type="ChEBI" id="CHEBI:15379"/>
        <dbReference type="ChEBI" id="CHEBI:35235"/>
        <dbReference type="ChEBI" id="CHEBI:61085"/>
        <dbReference type="EC" id="1.13.11.20"/>
    </reaction>
    <physiologicalReaction direction="left-to-right" evidence="7">
        <dbReference type="Rhea" id="RHEA:20442"/>
    </physiologicalReaction>
</comment>
<dbReference type="InterPro" id="IPR011051">
    <property type="entry name" value="RmlC_Cupin_sf"/>
</dbReference>
<dbReference type="InterPro" id="IPR014710">
    <property type="entry name" value="RmlC-like_jellyroll"/>
</dbReference>
<keyword evidence="4" id="KW-0479">Metal-binding</keyword>
<dbReference type="EMBL" id="JBJKBG010000010">
    <property type="protein sequence ID" value="KAL3720166.1"/>
    <property type="molecule type" value="Genomic_DNA"/>
</dbReference>
<sequence length="254" mass="27726">MPTTSPVQRLFDTCREVFAAGGAGIVPLPEDVERVKAALDGMQLDDVGLRPDTPYFHIMAAERSPIVARLRLHECDQFSIVIFCLPASSVIPLHNHPGMTVFSKLLYGTMHIKSYDWMADGASGTAVLSNPQIHPSGARLAKVKVNSEFTAPCETSILYPANGGNMHCFTAVTACAVLDVLGPPYSDSEGRHCTYYRDFPFTSFSVDGASSSSSSSSSSVPEEEREGYAWLQEKPEDFTVVRVPYEGPRIRTDN</sequence>
<dbReference type="GO" id="GO:0046872">
    <property type="term" value="F:metal ion binding"/>
    <property type="evidence" value="ECO:0007669"/>
    <property type="project" value="UniProtKB-KW"/>
</dbReference>
<feature type="region of interest" description="Disordered" evidence="8">
    <location>
        <begin position="209"/>
        <end position="231"/>
    </location>
</feature>
<evidence type="ECO:0000256" key="2">
    <source>
        <dbReference type="ARBA" id="ARBA00006622"/>
    </source>
</evidence>
<comment type="caution">
    <text evidence="9">The sequence shown here is derived from an EMBL/GenBank/DDBJ whole genome shotgun (WGS) entry which is preliminary data.</text>
</comment>
<evidence type="ECO:0000256" key="5">
    <source>
        <dbReference type="ARBA" id="ARBA00023002"/>
    </source>
</evidence>
<proteinExistence type="inferred from homology"/>
<dbReference type="Proteomes" id="UP001634007">
    <property type="component" value="Unassembled WGS sequence"/>
</dbReference>
<name>A0ABD3IYX5_EUCGL</name>
<reference evidence="9 10" key="1">
    <citation type="submission" date="2024-11" db="EMBL/GenBank/DDBJ databases">
        <title>Chromosome-level genome assembly of Eucalyptus globulus Labill. provides insights into its genome evolution.</title>
        <authorList>
            <person name="Li X."/>
        </authorList>
    </citation>
    <scope>NUCLEOTIDE SEQUENCE [LARGE SCALE GENOMIC DNA]</scope>
    <source>
        <strain evidence="9">CL2024</strain>
        <tissue evidence="9">Fresh tender leaves</tissue>
    </source>
</reference>
<evidence type="ECO:0000256" key="3">
    <source>
        <dbReference type="ARBA" id="ARBA00013133"/>
    </source>
</evidence>
<dbReference type="CDD" id="cd20289">
    <property type="entry name" value="cupin_ADO"/>
    <property type="match status" value="1"/>
</dbReference>
<dbReference type="EC" id="1.13.11.20" evidence="3"/>
<dbReference type="GO" id="GO:0017172">
    <property type="term" value="F:cysteine dioxygenase activity"/>
    <property type="evidence" value="ECO:0007669"/>
    <property type="project" value="UniProtKB-EC"/>
</dbReference>
<comment type="similarity">
    <text evidence="2">Belongs to the cysteine dioxygenase family.</text>
</comment>
<dbReference type="PANTHER" id="PTHR22966">
    <property type="entry name" value="2-AMINOETHANETHIOL DIOXYGENASE"/>
    <property type="match status" value="1"/>
</dbReference>
<keyword evidence="5" id="KW-0560">Oxidoreductase</keyword>
<dbReference type="Gene3D" id="2.60.120.10">
    <property type="entry name" value="Jelly Rolls"/>
    <property type="match status" value="1"/>
</dbReference>
<protein>
    <recommendedName>
        <fullName evidence="3">cysteine dioxygenase</fullName>
        <ecNumber evidence="3">1.13.11.20</ecNumber>
    </recommendedName>
</protein>
<dbReference type="Pfam" id="PF07847">
    <property type="entry name" value="PCO_ADO"/>
    <property type="match status" value="1"/>
</dbReference>
<keyword evidence="10" id="KW-1185">Reference proteome</keyword>
<evidence type="ECO:0000313" key="9">
    <source>
        <dbReference type="EMBL" id="KAL3720166.1"/>
    </source>
</evidence>